<feature type="non-terminal residue" evidence="1">
    <location>
        <position position="1"/>
    </location>
</feature>
<evidence type="ECO:0000313" key="1">
    <source>
        <dbReference type="EMBL" id="KAK4188171.1"/>
    </source>
</evidence>
<reference evidence="1" key="1">
    <citation type="journal article" date="2023" name="Mol. Phylogenet. Evol.">
        <title>Genome-scale phylogeny and comparative genomics of the fungal order Sordariales.</title>
        <authorList>
            <person name="Hensen N."/>
            <person name="Bonometti L."/>
            <person name="Westerberg I."/>
            <person name="Brannstrom I.O."/>
            <person name="Guillou S."/>
            <person name="Cros-Aarteil S."/>
            <person name="Calhoun S."/>
            <person name="Haridas S."/>
            <person name="Kuo A."/>
            <person name="Mondo S."/>
            <person name="Pangilinan J."/>
            <person name="Riley R."/>
            <person name="LaButti K."/>
            <person name="Andreopoulos B."/>
            <person name="Lipzen A."/>
            <person name="Chen C."/>
            <person name="Yan M."/>
            <person name="Daum C."/>
            <person name="Ng V."/>
            <person name="Clum A."/>
            <person name="Steindorff A."/>
            <person name="Ohm R.A."/>
            <person name="Martin F."/>
            <person name="Silar P."/>
            <person name="Natvig D.O."/>
            <person name="Lalanne C."/>
            <person name="Gautier V."/>
            <person name="Ament-Velasquez S.L."/>
            <person name="Kruys A."/>
            <person name="Hutchinson M.I."/>
            <person name="Powell A.J."/>
            <person name="Barry K."/>
            <person name="Miller A.N."/>
            <person name="Grigoriev I.V."/>
            <person name="Debuchy R."/>
            <person name="Gladieux P."/>
            <person name="Hiltunen Thoren M."/>
            <person name="Johannesson H."/>
        </authorList>
    </citation>
    <scope>NUCLEOTIDE SEQUENCE</scope>
    <source>
        <strain evidence="1">PSN309</strain>
    </source>
</reference>
<accession>A0AAN6WUD6</accession>
<name>A0AAN6WUD6_9PEZI</name>
<keyword evidence="2" id="KW-1185">Reference proteome</keyword>
<dbReference type="Proteomes" id="UP001302126">
    <property type="component" value="Unassembled WGS sequence"/>
</dbReference>
<comment type="caution">
    <text evidence="1">The sequence shown here is derived from an EMBL/GenBank/DDBJ whole genome shotgun (WGS) entry which is preliminary data.</text>
</comment>
<dbReference type="AlphaFoldDB" id="A0AAN6WUD6"/>
<protein>
    <submittedName>
        <fullName evidence="1">Uncharacterized protein</fullName>
    </submittedName>
</protein>
<sequence length="49" mass="5620">ESESRGRPKALCYEDIMLMVVRHPETGEDGLAMSVKFIYHKKADNKPKL</sequence>
<reference evidence="1" key="2">
    <citation type="submission" date="2023-05" db="EMBL/GenBank/DDBJ databases">
        <authorList>
            <consortium name="Lawrence Berkeley National Laboratory"/>
            <person name="Steindorff A."/>
            <person name="Hensen N."/>
            <person name="Bonometti L."/>
            <person name="Westerberg I."/>
            <person name="Brannstrom I.O."/>
            <person name="Guillou S."/>
            <person name="Cros-Aarteil S."/>
            <person name="Calhoun S."/>
            <person name="Haridas S."/>
            <person name="Kuo A."/>
            <person name="Mondo S."/>
            <person name="Pangilinan J."/>
            <person name="Riley R."/>
            <person name="Labutti K."/>
            <person name="Andreopoulos B."/>
            <person name="Lipzen A."/>
            <person name="Chen C."/>
            <person name="Yanf M."/>
            <person name="Daum C."/>
            <person name="Ng V."/>
            <person name="Clum A."/>
            <person name="Ohm R."/>
            <person name="Martin F."/>
            <person name="Silar P."/>
            <person name="Natvig D."/>
            <person name="Lalanne C."/>
            <person name="Gautier V."/>
            <person name="Ament-Velasquez S.L."/>
            <person name="Kruys A."/>
            <person name="Hutchinson M.I."/>
            <person name="Powell A.J."/>
            <person name="Barry K."/>
            <person name="Miller A.N."/>
            <person name="Grigoriev I.V."/>
            <person name="Debuchy R."/>
            <person name="Gladieux P."/>
            <person name="Thoren M.H."/>
            <person name="Johannesson H."/>
        </authorList>
    </citation>
    <scope>NUCLEOTIDE SEQUENCE</scope>
    <source>
        <strain evidence="1">PSN309</strain>
    </source>
</reference>
<organism evidence="1 2">
    <name type="scientific">Podospora australis</name>
    <dbReference type="NCBI Taxonomy" id="1536484"/>
    <lineage>
        <taxon>Eukaryota</taxon>
        <taxon>Fungi</taxon>
        <taxon>Dikarya</taxon>
        <taxon>Ascomycota</taxon>
        <taxon>Pezizomycotina</taxon>
        <taxon>Sordariomycetes</taxon>
        <taxon>Sordariomycetidae</taxon>
        <taxon>Sordariales</taxon>
        <taxon>Podosporaceae</taxon>
        <taxon>Podospora</taxon>
    </lineage>
</organism>
<dbReference type="EMBL" id="MU864392">
    <property type="protein sequence ID" value="KAK4188171.1"/>
    <property type="molecule type" value="Genomic_DNA"/>
</dbReference>
<gene>
    <name evidence="1" type="ORF">QBC35DRAFT_383231</name>
</gene>
<proteinExistence type="predicted"/>
<evidence type="ECO:0000313" key="2">
    <source>
        <dbReference type="Proteomes" id="UP001302126"/>
    </source>
</evidence>